<reference evidence="2 3" key="1">
    <citation type="journal article" date="2020" name="ISME J.">
        <title>Uncovering the hidden diversity of litter-decomposition mechanisms in mushroom-forming fungi.</title>
        <authorList>
            <person name="Floudas D."/>
            <person name="Bentzer J."/>
            <person name="Ahren D."/>
            <person name="Johansson T."/>
            <person name="Persson P."/>
            <person name="Tunlid A."/>
        </authorList>
    </citation>
    <scope>NUCLEOTIDE SEQUENCE [LARGE SCALE GENOMIC DNA]</scope>
    <source>
        <strain evidence="2 3">CBS 291.85</strain>
    </source>
</reference>
<keyword evidence="1" id="KW-0812">Transmembrane</keyword>
<feature type="transmembrane region" description="Helical" evidence="1">
    <location>
        <begin position="107"/>
        <end position="128"/>
    </location>
</feature>
<keyword evidence="3" id="KW-1185">Reference proteome</keyword>
<sequence>MYYVKGRNLPREAMASISRSLFYLQSISLFDWEARAQSHRPPSTGSNKGTKLDSTKLKPSLLGAVNDRFKPWMPIISICTKSLDAPSFISLLMRIDHRSSSANRTKLIATWLNLMLCVLVIDRALYYFRHYHTDRILVKITVFAALACDMLTIIAECADVYLKMFVDINRNGGGPINRPTLGLILSSH</sequence>
<dbReference type="OrthoDB" id="3203775at2759"/>
<accession>A0A8H5GH91</accession>
<dbReference type="EMBL" id="JAACJM010000031">
    <property type="protein sequence ID" value="KAF5364740.1"/>
    <property type="molecule type" value="Genomic_DNA"/>
</dbReference>
<evidence type="ECO:0000313" key="3">
    <source>
        <dbReference type="Proteomes" id="UP000559256"/>
    </source>
</evidence>
<organism evidence="2 3">
    <name type="scientific">Tetrapyrgos nigripes</name>
    <dbReference type="NCBI Taxonomy" id="182062"/>
    <lineage>
        <taxon>Eukaryota</taxon>
        <taxon>Fungi</taxon>
        <taxon>Dikarya</taxon>
        <taxon>Basidiomycota</taxon>
        <taxon>Agaricomycotina</taxon>
        <taxon>Agaricomycetes</taxon>
        <taxon>Agaricomycetidae</taxon>
        <taxon>Agaricales</taxon>
        <taxon>Marasmiineae</taxon>
        <taxon>Marasmiaceae</taxon>
        <taxon>Tetrapyrgos</taxon>
    </lineage>
</organism>
<comment type="caution">
    <text evidence="2">The sequence shown here is derived from an EMBL/GenBank/DDBJ whole genome shotgun (WGS) entry which is preliminary data.</text>
</comment>
<protein>
    <submittedName>
        <fullName evidence="2">Uncharacterized protein</fullName>
    </submittedName>
</protein>
<keyword evidence="1" id="KW-1133">Transmembrane helix</keyword>
<feature type="transmembrane region" description="Helical" evidence="1">
    <location>
        <begin position="140"/>
        <end position="162"/>
    </location>
</feature>
<gene>
    <name evidence="2" type="ORF">D9758_009331</name>
</gene>
<name>A0A8H5GH91_9AGAR</name>
<dbReference type="Proteomes" id="UP000559256">
    <property type="component" value="Unassembled WGS sequence"/>
</dbReference>
<evidence type="ECO:0000256" key="1">
    <source>
        <dbReference type="SAM" id="Phobius"/>
    </source>
</evidence>
<dbReference type="AlphaFoldDB" id="A0A8H5GH91"/>
<evidence type="ECO:0000313" key="2">
    <source>
        <dbReference type="EMBL" id="KAF5364740.1"/>
    </source>
</evidence>
<proteinExistence type="predicted"/>
<keyword evidence="1" id="KW-0472">Membrane</keyword>